<feature type="region of interest" description="Disordered" evidence="1">
    <location>
        <begin position="139"/>
        <end position="163"/>
    </location>
</feature>
<dbReference type="EMBL" id="BTCM01000004">
    <property type="protein sequence ID" value="GMK57609.1"/>
    <property type="molecule type" value="Genomic_DNA"/>
</dbReference>
<reference evidence="2" key="2">
    <citation type="submission" date="2023-06" db="EMBL/GenBank/DDBJ databases">
        <authorList>
            <person name="Kobayashi Y."/>
            <person name="Kayamori A."/>
            <person name="Aoki K."/>
            <person name="Shiwa Y."/>
            <person name="Fujita N."/>
            <person name="Sugita T."/>
            <person name="Iwasaki W."/>
            <person name="Tanaka N."/>
            <person name="Takashima M."/>
        </authorList>
    </citation>
    <scope>NUCLEOTIDE SEQUENCE</scope>
    <source>
        <strain evidence="2">HIS016</strain>
    </source>
</reference>
<evidence type="ECO:0000256" key="1">
    <source>
        <dbReference type="SAM" id="MobiDB-lite"/>
    </source>
</evidence>
<gene>
    <name evidence="2" type="ORF">CspeluHIS016_0404430</name>
</gene>
<dbReference type="Proteomes" id="UP001222932">
    <property type="component" value="Unassembled WGS sequence"/>
</dbReference>
<comment type="caution">
    <text evidence="2">The sequence shown here is derived from an EMBL/GenBank/DDBJ whole genome shotgun (WGS) entry which is preliminary data.</text>
</comment>
<reference evidence="2" key="1">
    <citation type="journal article" date="2023" name="BMC Genomics">
        <title>Chromosome-level genome assemblies of Cutaneotrichosporon spp. (Trichosporonales, Basidiomycota) reveal imbalanced evolution between nucleotide sequences and chromosome synteny.</title>
        <authorList>
            <person name="Kobayashi Y."/>
            <person name="Kayamori A."/>
            <person name="Aoki K."/>
            <person name="Shiwa Y."/>
            <person name="Matsutani M."/>
            <person name="Fujita N."/>
            <person name="Sugita T."/>
            <person name="Iwasaki W."/>
            <person name="Tanaka N."/>
            <person name="Takashima M."/>
        </authorList>
    </citation>
    <scope>NUCLEOTIDE SEQUENCE</scope>
    <source>
        <strain evidence="2">HIS016</strain>
    </source>
</reference>
<name>A0AAD3YD76_9TREE</name>
<accession>A0AAD3YD76</accession>
<evidence type="ECO:0000313" key="2">
    <source>
        <dbReference type="EMBL" id="GMK57609.1"/>
    </source>
</evidence>
<proteinExistence type="predicted"/>
<keyword evidence="3" id="KW-1185">Reference proteome</keyword>
<protein>
    <submittedName>
        <fullName evidence="2">Uncharacterized protein</fullName>
    </submittedName>
</protein>
<evidence type="ECO:0000313" key="3">
    <source>
        <dbReference type="Proteomes" id="UP001222932"/>
    </source>
</evidence>
<dbReference type="AlphaFoldDB" id="A0AAD3YD76"/>
<organism evidence="2 3">
    <name type="scientific">Cutaneotrichosporon spelunceum</name>
    <dbReference type="NCBI Taxonomy" id="1672016"/>
    <lineage>
        <taxon>Eukaryota</taxon>
        <taxon>Fungi</taxon>
        <taxon>Dikarya</taxon>
        <taxon>Basidiomycota</taxon>
        <taxon>Agaricomycotina</taxon>
        <taxon>Tremellomycetes</taxon>
        <taxon>Trichosporonales</taxon>
        <taxon>Trichosporonaceae</taxon>
        <taxon>Cutaneotrichosporon</taxon>
    </lineage>
</organism>
<sequence>MNTLVFGDEARVPAVANGLPTKRYNTTITIILTERLTSAMVTSLRVDVCLTPHHPDSLPLGSGRLPFFHQRRFFDTVFIGEVSDLLQPASGPHVAVRRLCQQAGNVICASGTPIINSQFDIPNIARFCGMPTVLSYGNDDSMPGHPGTSQVGNGNVGRVLSRG</sequence>